<dbReference type="eggNOG" id="ENOG503491Q">
    <property type="taxonomic scope" value="Bacteria"/>
</dbReference>
<protein>
    <submittedName>
        <fullName evidence="1">Uncharacterized protein</fullName>
    </submittedName>
</protein>
<dbReference type="AlphaFoldDB" id="E0UDS8"/>
<accession>E0UDS8</accession>
<proteinExistence type="predicted"/>
<dbReference type="HOGENOM" id="CLU_142132_0_0_3"/>
<evidence type="ECO:0000313" key="2">
    <source>
        <dbReference type="Proteomes" id="UP000008206"/>
    </source>
</evidence>
<sequence length="114" mass="12858">MPWHWQLFLRWLVRGPDVSSIPERLYPELNILCYSADKKGRVNGYKGSKEIAYALGNFDCERSPDGQYWIIQDTYSFAVPGEAGPGSPLAIFLVSMVGTNYSYQIQGIVPILPQ</sequence>
<organism evidence="1 2">
    <name type="scientific">Gloeothece verrucosa (strain PCC 7822)</name>
    <name type="common">Cyanothece sp. (strain PCC 7822)</name>
    <dbReference type="NCBI Taxonomy" id="497965"/>
    <lineage>
        <taxon>Bacteria</taxon>
        <taxon>Bacillati</taxon>
        <taxon>Cyanobacteriota</taxon>
        <taxon>Cyanophyceae</taxon>
        <taxon>Oscillatoriophycideae</taxon>
        <taxon>Chroococcales</taxon>
        <taxon>Aphanothecaceae</taxon>
        <taxon>Gloeothece</taxon>
        <taxon>Gloeothece verrucosa</taxon>
    </lineage>
</organism>
<reference evidence="2" key="1">
    <citation type="journal article" date="2011" name="MBio">
        <title>Novel metabolic attributes of the genus Cyanothece, comprising a group of unicellular nitrogen-fixing Cyanobacteria.</title>
        <authorList>
            <person name="Bandyopadhyay A."/>
            <person name="Elvitigala T."/>
            <person name="Welsh E."/>
            <person name="Stockel J."/>
            <person name="Liberton M."/>
            <person name="Min H."/>
            <person name="Sherman L.A."/>
            <person name="Pakrasi H.B."/>
        </authorList>
    </citation>
    <scope>NUCLEOTIDE SEQUENCE [LARGE SCALE GENOMIC DNA]</scope>
    <source>
        <strain evidence="2">PCC 7822</strain>
    </source>
</reference>
<dbReference type="KEGG" id="cyj:Cyan7822_4605"/>
<dbReference type="Proteomes" id="UP000008206">
    <property type="component" value="Chromosome"/>
</dbReference>
<evidence type="ECO:0000313" key="1">
    <source>
        <dbReference type="EMBL" id="ADN16513.1"/>
    </source>
</evidence>
<name>E0UDS8_GLOV7</name>
<keyword evidence="2" id="KW-1185">Reference proteome</keyword>
<dbReference type="EMBL" id="CP002198">
    <property type="protein sequence ID" value="ADN16513.1"/>
    <property type="molecule type" value="Genomic_DNA"/>
</dbReference>
<dbReference type="RefSeq" id="WP_013324555.1">
    <property type="nucleotide sequence ID" value="NC_014501.1"/>
</dbReference>
<gene>
    <name evidence="1" type="ordered locus">Cyan7822_4605</name>
</gene>